<dbReference type="RefSeq" id="WP_304996937.1">
    <property type="nucleotide sequence ID" value="NZ_CP101717.1"/>
</dbReference>
<feature type="binding site" evidence="15">
    <location>
        <begin position="334"/>
        <end position="335"/>
    </location>
    <ligand>
        <name>S-adenosyl-L-methionine</name>
        <dbReference type="ChEBI" id="CHEBI:59789"/>
    </ligand>
</feature>
<dbReference type="FunFam" id="3.30.950.10:FF:000001">
    <property type="entry name" value="Siroheme synthase"/>
    <property type="match status" value="1"/>
</dbReference>
<feature type="region of interest" description="Uroporphyrinogen-III C-methyltransferase" evidence="15">
    <location>
        <begin position="219"/>
        <end position="466"/>
    </location>
</feature>
<dbReference type="InterPro" id="IPR036291">
    <property type="entry name" value="NAD(P)-bd_dom_sf"/>
</dbReference>
<keyword evidence="11 15" id="KW-0511">Multifunctional enzyme</keyword>
<dbReference type="NCBIfam" id="NF004790">
    <property type="entry name" value="PRK06136.1"/>
    <property type="match status" value="1"/>
</dbReference>
<dbReference type="PIRSF" id="PIRSF036426">
    <property type="entry name" value="Sirohaem_synth"/>
    <property type="match status" value="1"/>
</dbReference>
<feature type="binding site" evidence="15">
    <location>
        <begin position="22"/>
        <end position="23"/>
    </location>
    <ligand>
        <name>NAD(+)</name>
        <dbReference type="ChEBI" id="CHEBI:57540"/>
    </ligand>
</feature>
<feature type="binding site" evidence="15">
    <location>
        <position position="415"/>
    </location>
    <ligand>
        <name>S-adenosyl-L-methionine</name>
        <dbReference type="ChEBI" id="CHEBI:59789"/>
    </ligand>
</feature>
<dbReference type="SUPFAM" id="SSF75615">
    <property type="entry name" value="Siroheme synthase middle domains-like"/>
    <property type="match status" value="1"/>
</dbReference>
<dbReference type="InterPro" id="IPR006367">
    <property type="entry name" value="Sirohaem_synthase_N"/>
</dbReference>
<dbReference type="Gene3D" id="3.30.950.10">
    <property type="entry name" value="Methyltransferase, Cobalt-precorrin-4 Transmethylase, Domain 2"/>
    <property type="match status" value="1"/>
</dbReference>
<dbReference type="NCBIfam" id="TIGR01469">
    <property type="entry name" value="cobA_cysG_Cterm"/>
    <property type="match status" value="1"/>
</dbReference>
<comment type="pathway">
    <text evidence="14 15">Cofactor biosynthesis; adenosylcobalamin biosynthesis; precorrin-2 from uroporphyrinogen III: step 1/1.</text>
</comment>
<evidence type="ECO:0000256" key="17">
    <source>
        <dbReference type="RuleBase" id="RU003960"/>
    </source>
</evidence>
<organism evidence="20">
    <name type="scientific">Salinispirillum sp. LH 10-3-1</name>
    <dbReference type="NCBI Taxonomy" id="2952525"/>
    <lineage>
        <taxon>Bacteria</taxon>
        <taxon>Pseudomonadati</taxon>
        <taxon>Pseudomonadota</taxon>
        <taxon>Gammaproteobacteria</taxon>
        <taxon>Oceanospirillales</taxon>
        <taxon>Saccharospirillaceae</taxon>
        <taxon>Salinispirillum</taxon>
    </lineage>
</organism>
<evidence type="ECO:0000256" key="6">
    <source>
        <dbReference type="ARBA" id="ARBA00022691"/>
    </source>
</evidence>
<dbReference type="GO" id="GO:0051287">
    <property type="term" value="F:NAD binding"/>
    <property type="evidence" value="ECO:0007669"/>
    <property type="project" value="InterPro"/>
</dbReference>
<dbReference type="GO" id="GO:0032259">
    <property type="term" value="P:methylation"/>
    <property type="evidence" value="ECO:0007669"/>
    <property type="project" value="UniProtKB-KW"/>
</dbReference>
<comment type="pathway">
    <text evidence="1 15">Porphyrin-containing compound metabolism; siroheme biosynthesis; sirohydrochlorin from precorrin-2: step 1/1.</text>
</comment>
<feature type="binding site" evidence="15">
    <location>
        <begin position="304"/>
        <end position="306"/>
    </location>
    <ligand>
        <name>S-adenosyl-L-methionine</name>
        <dbReference type="ChEBI" id="CHEBI:59789"/>
    </ligand>
</feature>
<keyword evidence="15" id="KW-0597">Phosphoprotein</keyword>
<dbReference type="NCBIfam" id="NF007922">
    <property type="entry name" value="PRK10637.1"/>
    <property type="match status" value="1"/>
</dbReference>
<feature type="binding site" evidence="15">
    <location>
        <position position="228"/>
    </location>
    <ligand>
        <name>S-adenosyl-L-methionine</name>
        <dbReference type="ChEBI" id="CHEBI:59789"/>
    </ligand>
</feature>
<evidence type="ECO:0000256" key="8">
    <source>
        <dbReference type="ARBA" id="ARBA00023027"/>
    </source>
</evidence>
<dbReference type="EC" id="4.99.1.4" evidence="15"/>
<feature type="active site" description="Proton donor" evidence="15 16">
    <location>
        <position position="273"/>
    </location>
</feature>
<feature type="active site" description="Proton acceptor" evidence="15 16">
    <location>
        <position position="251"/>
    </location>
</feature>
<dbReference type="GO" id="GO:0009236">
    <property type="term" value="P:cobalamin biosynthetic process"/>
    <property type="evidence" value="ECO:0007669"/>
    <property type="project" value="UniProtKB-UniRule"/>
</dbReference>
<keyword evidence="3 15" id="KW-0169">Cobalamin biosynthesis</keyword>
<dbReference type="EC" id="1.3.1.76" evidence="15"/>
<dbReference type="NCBIfam" id="TIGR01470">
    <property type="entry name" value="cysG_Nterm"/>
    <property type="match status" value="1"/>
</dbReference>
<dbReference type="Gene3D" id="1.10.8.210">
    <property type="entry name" value="Sirohaem synthase, dimerisation domain"/>
    <property type="match status" value="1"/>
</dbReference>
<evidence type="ECO:0000256" key="5">
    <source>
        <dbReference type="ARBA" id="ARBA00022679"/>
    </source>
</evidence>
<evidence type="ECO:0000256" key="2">
    <source>
        <dbReference type="ARBA" id="ARBA00005879"/>
    </source>
</evidence>
<dbReference type="InterPro" id="IPR012409">
    <property type="entry name" value="Sirohaem_synth"/>
</dbReference>
<dbReference type="EMBL" id="CP101717">
    <property type="protein sequence ID" value="WLD59645.1"/>
    <property type="molecule type" value="Genomic_DNA"/>
</dbReference>
<dbReference type="InterPro" id="IPR014777">
    <property type="entry name" value="4pyrrole_Mease_sub1"/>
</dbReference>
<comment type="pathway">
    <text evidence="12 15">Porphyrin-containing compound metabolism; siroheme biosynthesis; precorrin-2 from uroporphyrinogen III: step 1/1.</text>
</comment>
<keyword evidence="10 15" id="KW-0627">Porphyrin biosynthesis</keyword>
<dbReference type="GO" id="GO:0043115">
    <property type="term" value="F:precorrin-2 dehydrogenase activity"/>
    <property type="evidence" value="ECO:0007669"/>
    <property type="project" value="UniProtKB-UniRule"/>
</dbReference>
<sequence>MDFLPLFHRVTDQKALIVGAGPIAARKAQLLVEAGAQVTLVAPAISAAVADLAQMHPQLIEVLQASYSVSHIAGHQIVIAATDSKAVNYQVATDAKAAHLPVNVVNDPDTGTFIFPAVIDRSPVVAAVSSSGAAPVLTRLMRGKIESLIPAGYGKLAELVGRYRQTVKDKLPEAERRRFWEHVLSGVIADRAMTGQLDVAESLLQDELDAYAKSASSKGEVYLVGAGPGDPDLLTFKALRLMQQADVVLYDRLVSPEILALVRRDAEMIYVGKRRSEHAVPQDGINELLVQHALAGKRVCRLKGGDPFIFGRGGEEIDRLADSGIEFQVVPGITAASGCAAYSGIPLTHRDYSQSVRFITAHLKDGSANLPWQELVQANQTVVFYMGLTGLSEICTQLQAHGRSPETPIALIEKGTTPQHRVFTGTLNTMEALIASKDVSAPTLIIVGEVVQLHHQLNWFKSAIEG</sequence>
<comment type="function">
    <text evidence="15">Multifunctional enzyme that catalyzes the SAM-dependent methylations of uroporphyrinogen III at position C-2 and C-7 to form precorrin-2 via precorrin-1. Then it catalyzes the NAD-dependent ring dehydrogenation of precorrin-2 to yield sirohydrochlorin. Finally, it catalyzes the ferrochelation of sirohydrochlorin to yield siroheme.</text>
</comment>
<dbReference type="GO" id="GO:0004851">
    <property type="term" value="F:uroporphyrin-III C-methyltransferase activity"/>
    <property type="evidence" value="ECO:0007669"/>
    <property type="project" value="UniProtKB-UniRule"/>
</dbReference>
<comment type="similarity">
    <text evidence="15">In the C-terminal section; belongs to the precorrin methyltransferase family.</text>
</comment>
<feature type="binding site" evidence="15">
    <location>
        <begin position="43"/>
        <end position="44"/>
    </location>
    <ligand>
        <name>NAD(+)</name>
        <dbReference type="ChEBI" id="CHEBI:57540"/>
    </ligand>
</feature>
<evidence type="ECO:0000256" key="3">
    <source>
        <dbReference type="ARBA" id="ARBA00022573"/>
    </source>
</evidence>
<dbReference type="PANTHER" id="PTHR45790">
    <property type="entry name" value="SIROHEME SYNTHASE-RELATED"/>
    <property type="match status" value="1"/>
</dbReference>
<keyword evidence="5 15" id="KW-0808">Transferase</keyword>
<keyword evidence="9 15" id="KW-0456">Lyase</keyword>
<evidence type="ECO:0000256" key="16">
    <source>
        <dbReference type="PIRSR" id="PIRSR036426-1"/>
    </source>
</evidence>
<dbReference type="InterPro" id="IPR037115">
    <property type="entry name" value="Sirohaem_synt_dimer_dom_sf"/>
</dbReference>
<comment type="pathway">
    <text evidence="15">Cofactor biosynthesis; adenosylcobalamin biosynthesis; sirohydrochlorin from precorrin-2: step 1/1.</text>
</comment>
<dbReference type="PANTHER" id="PTHR45790:SF1">
    <property type="entry name" value="SIROHEME SYNTHASE"/>
    <property type="match status" value="1"/>
</dbReference>
<dbReference type="InterPro" id="IPR019478">
    <property type="entry name" value="Sirohaem_synthase_dimer_dom"/>
</dbReference>
<evidence type="ECO:0000256" key="15">
    <source>
        <dbReference type="HAMAP-Rule" id="MF_01646"/>
    </source>
</evidence>
<feature type="domain" description="Tetrapyrrole methylase" evidence="18">
    <location>
        <begin position="221"/>
        <end position="429"/>
    </location>
</feature>
<feature type="domain" description="Sirohaem synthase dimerisation" evidence="19">
    <location>
        <begin position="152"/>
        <end position="208"/>
    </location>
</feature>
<evidence type="ECO:0000256" key="7">
    <source>
        <dbReference type="ARBA" id="ARBA00023002"/>
    </source>
</evidence>
<keyword evidence="8 15" id="KW-0520">NAD</keyword>
<evidence type="ECO:0000256" key="14">
    <source>
        <dbReference type="ARBA" id="ARBA00060548"/>
    </source>
</evidence>
<dbReference type="HAMAP" id="MF_01646">
    <property type="entry name" value="Siroheme_synth"/>
    <property type="match status" value="1"/>
</dbReference>
<dbReference type="Pfam" id="PF00590">
    <property type="entry name" value="TP_methylase"/>
    <property type="match status" value="1"/>
</dbReference>
<dbReference type="EC" id="2.1.1.107" evidence="15"/>
<name>A0AB38YK17_9GAMM</name>
<gene>
    <name evidence="15 20" type="primary">cysG</name>
    <name evidence="20" type="ORF">NFC81_07635</name>
</gene>
<dbReference type="InterPro" id="IPR014776">
    <property type="entry name" value="4pyrrole_Mease_sub2"/>
</dbReference>
<evidence type="ECO:0000256" key="11">
    <source>
        <dbReference type="ARBA" id="ARBA00023268"/>
    </source>
</evidence>
<evidence type="ECO:0000256" key="12">
    <source>
        <dbReference type="ARBA" id="ARBA00025705"/>
    </source>
</evidence>
<evidence type="ECO:0000259" key="18">
    <source>
        <dbReference type="Pfam" id="PF00590"/>
    </source>
</evidence>
<dbReference type="Gene3D" id="3.40.1010.10">
    <property type="entry name" value="Cobalt-precorrin-4 Transmethylase, Domain 1"/>
    <property type="match status" value="1"/>
</dbReference>
<protein>
    <recommendedName>
        <fullName evidence="15">Siroheme synthase</fullName>
    </recommendedName>
    <domain>
        <recommendedName>
            <fullName evidence="15">Uroporphyrinogen-III C-methyltransferase</fullName>
            <shortName evidence="15">Urogen III methylase</shortName>
            <ecNumber evidence="15">2.1.1.107</ecNumber>
        </recommendedName>
        <alternativeName>
            <fullName evidence="15">SUMT</fullName>
        </alternativeName>
        <alternativeName>
            <fullName evidence="15">Uroporphyrinogen III methylase</fullName>
            <shortName evidence="15">UROM</shortName>
        </alternativeName>
    </domain>
    <domain>
        <recommendedName>
            <fullName evidence="15">Precorrin-2 dehydrogenase</fullName>
            <ecNumber evidence="15">1.3.1.76</ecNumber>
        </recommendedName>
    </domain>
    <domain>
        <recommendedName>
            <fullName evidence="15">Sirohydrochlorin ferrochelatase</fullName>
            <ecNumber evidence="15">4.99.1.4</ecNumber>
        </recommendedName>
    </domain>
</protein>
<dbReference type="InterPro" id="IPR000878">
    <property type="entry name" value="4pyrrol_Mease"/>
</dbReference>
<dbReference type="Pfam" id="PF13241">
    <property type="entry name" value="NAD_binding_7"/>
    <property type="match status" value="1"/>
</dbReference>
<keyword evidence="7 15" id="KW-0560">Oxidoreductase</keyword>
<dbReference type="Gene3D" id="3.40.50.720">
    <property type="entry name" value="NAD(P)-binding Rossmann-like Domain"/>
    <property type="match status" value="1"/>
</dbReference>
<evidence type="ECO:0000256" key="10">
    <source>
        <dbReference type="ARBA" id="ARBA00023244"/>
    </source>
</evidence>
<dbReference type="InterPro" id="IPR003043">
    <property type="entry name" value="Uropor_MeTrfase_CS"/>
</dbReference>
<dbReference type="Pfam" id="PF10414">
    <property type="entry name" value="CysG_dimeriser"/>
    <property type="match status" value="1"/>
</dbReference>
<comment type="catalytic activity">
    <reaction evidence="13 15">
        <text>precorrin-2 + NAD(+) = sirohydrochlorin + NADH + 2 H(+)</text>
        <dbReference type="Rhea" id="RHEA:15613"/>
        <dbReference type="ChEBI" id="CHEBI:15378"/>
        <dbReference type="ChEBI" id="CHEBI:57540"/>
        <dbReference type="ChEBI" id="CHEBI:57945"/>
        <dbReference type="ChEBI" id="CHEBI:58351"/>
        <dbReference type="ChEBI" id="CHEBI:58827"/>
        <dbReference type="EC" id="1.3.1.76"/>
    </reaction>
</comment>
<evidence type="ECO:0000256" key="4">
    <source>
        <dbReference type="ARBA" id="ARBA00022603"/>
    </source>
</evidence>
<proteinExistence type="inferred from homology"/>
<dbReference type="Gene3D" id="3.30.160.110">
    <property type="entry name" value="Siroheme synthase, domain 2"/>
    <property type="match status" value="1"/>
</dbReference>
<comment type="pathway">
    <text evidence="15">Porphyrin-containing compound metabolism; siroheme biosynthesis; siroheme from sirohydrochlorin: step 1/1.</text>
</comment>
<dbReference type="SUPFAM" id="SSF53790">
    <property type="entry name" value="Tetrapyrrole methylase"/>
    <property type="match status" value="1"/>
</dbReference>
<comment type="similarity">
    <text evidence="2 17">Belongs to the precorrin methyltransferase family.</text>
</comment>
<dbReference type="InterPro" id="IPR006366">
    <property type="entry name" value="CobA/CysG_C"/>
</dbReference>
<evidence type="ECO:0000259" key="19">
    <source>
        <dbReference type="Pfam" id="PF10414"/>
    </source>
</evidence>
<dbReference type="GO" id="GO:0019354">
    <property type="term" value="P:siroheme biosynthetic process"/>
    <property type="evidence" value="ECO:0007669"/>
    <property type="project" value="UniProtKB-UniRule"/>
</dbReference>
<evidence type="ECO:0000256" key="13">
    <source>
        <dbReference type="ARBA" id="ARBA00047561"/>
    </source>
</evidence>
<accession>A0AB38YK17</accession>
<dbReference type="PROSITE" id="PS00840">
    <property type="entry name" value="SUMT_2"/>
    <property type="match status" value="1"/>
</dbReference>
<comment type="similarity">
    <text evidence="15">In the N-terminal section; belongs to the precorrin-2 dehydrogenase / sirohydrochlorin ferrochelatase family.</text>
</comment>
<feature type="region of interest" description="Precorrin-2 dehydrogenase / sirohydrochlorin ferrochelatase" evidence="15">
    <location>
        <begin position="1"/>
        <end position="204"/>
    </location>
</feature>
<dbReference type="SUPFAM" id="SSF51735">
    <property type="entry name" value="NAD(P)-binding Rossmann-fold domains"/>
    <property type="match status" value="1"/>
</dbReference>
<evidence type="ECO:0000313" key="20">
    <source>
        <dbReference type="EMBL" id="WLD59645.1"/>
    </source>
</evidence>
<dbReference type="GO" id="GO:0051266">
    <property type="term" value="F:sirohydrochlorin ferrochelatase activity"/>
    <property type="evidence" value="ECO:0007669"/>
    <property type="project" value="UniProtKB-EC"/>
</dbReference>
<feature type="binding site" evidence="15">
    <location>
        <position position="309"/>
    </location>
    <ligand>
        <name>S-adenosyl-L-methionine</name>
        <dbReference type="ChEBI" id="CHEBI:59789"/>
    </ligand>
</feature>
<keyword evidence="4 15" id="KW-0489">Methyltransferase</keyword>
<feature type="binding site" evidence="15">
    <location>
        <position position="386"/>
    </location>
    <ligand>
        <name>S-adenosyl-L-methionine</name>
        <dbReference type="ChEBI" id="CHEBI:59789"/>
    </ligand>
</feature>
<feature type="modified residue" description="Phosphoserine" evidence="15">
    <location>
        <position position="130"/>
    </location>
</feature>
<dbReference type="AlphaFoldDB" id="A0AB38YK17"/>
<dbReference type="CDD" id="cd11642">
    <property type="entry name" value="SUMT"/>
    <property type="match status" value="1"/>
</dbReference>
<dbReference type="InterPro" id="IPR035996">
    <property type="entry name" value="4pyrrol_Methylase_sf"/>
</dbReference>
<keyword evidence="6 15" id="KW-0949">S-adenosyl-L-methionine</keyword>
<dbReference type="FunFam" id="3.40.1010.10:FF:000001">
    <property type="entry name" value="Siroheme synthase"/>
    <property type="match status" value="1"/>
</dbReference>
<evidence type="ECO:0000256" key="1">
    <source>
        <dbReference type="ARBA" id="ARBA00005010"/>
    </source>
</evidence>
<evidence type="ECO:0000256" key="9">
    <source>
        <dbReference type="ARBA" id="ARBA00023239"/>
    </source>
</evidence>
<comment type="catalytic activity">
    <reaction evidence="15">
        <text>uroporphyrinogen III + 2 S-adenosyl-L-methionine = precorrin-2 + 2 S-adenosyl-L-homocysteine + H(+)</text>
        <dbReference type="Rhea" id="RHEA:32459"/>
        <dbReference type="ChEBI" id="CHEBI:15378"/>
        <dbReference type="ChEBI" id="CHEBI:57308"/>
        <dbReference type="ChEBI" id="CHEBI:57856"/>
        <dbReference type="ChEBI" id="CHEBI:58827"/>
        <dbReference type="ChEBI" id="CHEBI:59789"/>
        <dbReference type="EC" id="2.1.1.107"/>
    </reaction>
</comment>
<dbReference type="InterPro" id="IPR050161">
    <property type="entry name" value="Siro_Cobalamin_biosynth"/>
</dbReference>
<reference evidence="20" key="1">
    <citation type="submission" date="2022-07" db="EMBL/GenBank/DDBJ databases">
        <title>Complete genome sequence of Salinispirillum sp. LH10-3-1 capable of multiple carbohydrate inversion isolated from a soda lake.</title>
        <authorList>
            <person name="Liu J."/>
            <person name="Zhai Y."/>
            <person name="Zhang H."/>
            <person name="Yang H."/>
            <person name="Qu J."/>
            <person name="Li J."/>
        </authorList>
    </citation>
    <scope>NUCLEOTIDE SEQUENCE</scope>
    <source>
        <strain evidence="20">LH 10-3-1</strain>
    </source>
</reference>
<comment type="catalytic activity">
    <reaction evidence="15">
        <text>siroheme + 2 H(+) = sirohydrochlorin + Fe(2+)</text>
        <dbReference type="Rhea" id="RHEA:24360"/>
        <dbReference type="ChEBI" id="CHEBI:15378"/>
        <dbReference type="ChEBI" id="CHEBI:29033"/>
        <dbReference type="ChEBI" id="CHEBI:58351"/>
        <dbReference type="ChEBI" id="CHEBI:60052"/>
        <dbReference type="EC" id="4.99.1.4"/>
    </reaction>
</comment>